<feature type="domain" description="UspA" evidence="2">
    <location>
        <begin position="8"/>
        <end position="143"/>
    </location>
</feature>
<dbReference type="Pfam" id="PF00582">
    <property type="entry name" value="Usp"/>
    <property type="match status" value="1"/>
</dbReference>
<protein>
    <submittedName>
        <fullName evidence="3">Universal stress protein UspA-like protein</fullName>
    </submittedName>
</protein>
<dbReference type="KEGG" id="oho:Oweho_1286"/>
<dbReference type="SUPFAM" id="SSF52402">
    <property type="entry name" value="Adenine nucleotide alpha hydrolases-like"/>
    <property type="match status" value="2"/>
</dbReference>
<evidence type="ECO:0000313" key="4">
    <source>
        <dbReference type="Proteomes" id="UP000005631"/>
    </source>
</evidence>
<dbReference type="Gene3D" id="3.40.50.12370">
    <property type="match status" value="1"/>
</dbReference>
<evidence type="ECO:0000256" key="1">
    <source>
        <dbReference type="ARBA" id="ARBA00008791"/>
    </source>
</evidence>
<dbReference type="OrthoDB" id="9788959at2"/>
<dbReference type="AlphaFoldDB" id="G8R6V1"/>
<dbReference type="PANTHER" id="PTHR46268:SF22">
    <property type="entry name" value="SENSOR PROTEIN KDPD-RELATED"/>
    <property type="match status" value="1"/>
</dbReference>
<gene>
    <name evidence="3" type="ordered locus">Oweho_1286</name>
</gene>
<evidence type="ECO:0000313" key="3">
    <source>
        <dbReference type="EMBL" id="AEV32286.1"/>
    </source>
</evidence>
<dbReference type="eggNOG" id="COG0589">
    <property type="taxonomic scope" value="Bacteria"/>
</dbReference>
<dbReference type="CDD" id="cd00293">
    <property type="entry name" value="USP-like"/>
    <property type="match status" value="1"/>
</dbReference>
<evidence type="ECO:0000259" key="2">
    <source>
        <dbReference type="Pfam" id="PF00582"/>
    </source>
</evidence>
<dbReference type="EMBL" id="CP003156">
    <property type="protein sequence ID" value="AEV32286.1"/>
    <property type="molecule type" value="Genomic_DNA"/>
</dbReference>
<dbReference type="STRING" id="926562.Oweho_1286"/>
<organism evidence="3 4">
    <name type="scientific">Owenweeksia hongkongensis (strain DSM 17368 / CIP 108786 / JCM 12287 / NRRL B-23963 / UST20020801)</name>
    <dbReference type="NCBI Taxonomy" id="926562"/>
    <lineage>
        <taxon>Bacteria</taxon>
        <taxon>Pseudomonadati</taxon>
        <taxon>Bacteroidota</taxon>
        <taxon>Flavobacteriia</taxon>
        <taxon>Flavobacteriales</taxon>
        <taxon>Owenweeksiaceae</taxon>
        <taxon>Owenweeksia</taxon>
    </lineage>
</organism>
<keyword evidence="4" id="KW-1185">Reference proteome</keyword>
<proteinExistence type="inferred from homology"/>
<dbReference type="PANTHER" id="PTHR46268">
    <property type="entry name" value="STRESS RESPONSE PROTEIN NHAX"/>
    <property type="match status" value="1"/>
</dbReference>
<sequence>MADKTPVILVPMGFSEQSIQALDQALVFAKAMKASILLLAINNNDIHLREIFGVKDRKEDIHDKLEAKLNSIAAEHSASSGVAIEAMLTEGVVYEEIDRVSKEKDVDLVIMGTNGKPQNLRKRFIGSNAFRTVTLVDPPVITIKGIRNISSIKTIIFPLVLDRRSKEKVGPALHYARLFGAKIKVVSVLIEEDKEKVLKAHLKQVETFIKDHGIECTSEIIKPSKQQKGIVRNTLKYAYENEGDLMIITEDSKERDFTDFFIGTDVQAMIYHSEIPVMSITPSEVKWAAMWENM</sequence>
<dbReference type="RefSeq" id="WP_014201644.1">
    <property type="nucleotide sequence ID" value="NC_016599.1"/>
</dbReference>
<comment type="similarity">
    <text evidence="1">Belongs to the universal stress protein A family.</text>
</comment>
<accession>G8R6V1</accession>
<name>G8R6V1_OWEHD</name>
<dbReference type="HOGENOM" id="CLU_946078_0_0_10"/>
<dbReference type="Proteomes" id="UP000005631">
    <property type="component" value="Chromosome"/>
</dbReference>
<dbReference type="InterPro" id="IPR006016">
    <property type="entry name" value="UspA"/>
</dbReference>
<reference evidence="3 4" key="1">
    <citation type="journal article" date="2012" name="Stand. Genomic Sci.">
        <title>Genome sequence of the orange-pigmented seawater bacterium Owenweeksia hongkongensis type strain (UST20020801(T)).</title>
        <authorList>
            <person name="Riedel T."/>
            <person name="Held B."/>
            <person name="Nolan M."/>
            <person name="Lucas S."/>
            <person name="Lapidus A."/>
            <person name="Tice H."/>
            <person name="Del Rio T.G."/>
            <person name="Cheng J.F."/>
            <person name="Han C."/>
            <person name="Tapia R."/>
            <person name="Goodwin L.A."/>
            <person name="Pitluck S."/>
            <person name="Liolios K."/>
            <person name="Mavromatis K."/>
            <person name="Pagani I."/>
            <person name="Ivanova N."/>
            <person name="Mikhailova N."/>
            <person name="Pati A."/>
            <person name="Chen A."/>
            <person name="Palaniappan K."/>
            <person name="Rohde M."/>
            <person name="Tindall B.J."/>
            <person name="Detter J.C."/>
            <person name="Goker M."/>
            <person name="Woyke T."/>
            <person name="Bristow J."/>
            <person name="Eisen J.A."/>
            <person name="Markowitz V."/>
            <person name="Hugenholtz P."/>
            <person name="Klenk H.P."/>
            <person name="Kyrpides N.C."/>
        </authorList>
    </citation>
    <scope>NUCLEOTIDE SEQUENCE</scope>
    <source>
        <strain evidence="4">DSM 17368 / JCM 12287 / NRRL B-23963</strain>
    </source>
</reference>